<keyword evidence="6" id="KW-0464">Manganese</keyword>
<dbReference type="Gene3D" id="3.90.110.10">
    <property type="entry name" value="Lactate dehydrogenase/glycoside hydrolase, family 4, C-terminal"/>
    <property type="match status" value="1"/>
</dbReference>
<dbReference type="SUPFAM" id="SSF56327">
    <property type="entry name" value="LDH C-terminal domain-like"/>
    <property type="match status" value="1"/>
</dbReference>
<evidence type="ECO:0000256" key="3">
    <source>
        <dbReference type="ARBA" id="ARBA00022723"/>
    </source>
</evidence>
<dbReference type="InterPro" id="IPR001088">
    <property type="entry name" value="Glyco_hydro_4"/>
</dbReference>
<comment type="similarity">
    <text evidence="1 8">Belongs to the glycosyl hydrolase 4 family.</text>
</comment>
<proteinExistence type="inferred from homology"/>
<dbReference type="InterPro" id="IPR022616">
    <property type="entry name" value="Glyco_hydro_4_C"/>
</dbReference>
<evidence type="ECO:0000259" key="9">
    <source>
        <dbReference type="Pfam" id="PF11975"/>
    </source>
</evidence>
<evidence type="ECO:0000256" key="4">
    <source>
        <dbReference type="ARBA" id="ARBA00022801"/>
    </source>
</evidence>
<reference evidence="10 11" key="1">
    <citation type="journal article" date="2021" name="ISME Commun">
        <title>Automated analysis of genomic sequences facilitates high-throughput and comprehensive description of bacteria.</title>
        <authorList>
            <person name="Hitch T.C.A."/>
        </authorList>
    </citation>
    <scope>NUCLEOTIDE SEQUENCE [LARGE SCALE GENOMIC DNA]</scope>
    <source>
        <strain evidence="10 11">H2_18</strain>
    </source>
</reference>
<keyword evidence="5 8" id="KW-0520">NAD</keyword>
<keyword evidence="7 8" id="KW-0326">Glycosidase</keyword>
<dbReference type="SUPFAM" id="SSF51735">
    <property type="entry name" value="NAD(P)-binding Rossmann-fold domains"/>
    <property type="match status" value="1"/>
</dbReference>
<dbReference type="InterPro" id="IPR015955">
    <property type="entry name" value="Lactate_DH/Glyco_Ohase_4_C"/>
</dbReference>
<keyword evidence="3" id="KW-0479">Metal-binding</keyword>
<dbReference type="EMBL" id="JAOQJX010000004">
    <property type="protein sequence ID" value="MCU6746810.1"/>
    <property type="molecule type" value="Genomic_DNA"/>
</dbReference>
<organism evidence="10 11">
    <name type="scientific">Faecalicatena acetigenes</name>
    <dbReference type="NCBI Taxonomy" id="2981790"/>
    <lineage>
        <taxon>Bacteria</taxon>
        <taxon>Bacillati</taxon>
        <taxon>Bacillota</taxon>
        <taxon>Clostridia</taxon>
        <taxon>Lachnospirales</taxon>
        <taxon>Lachnospiraceae</taxon>
        <taxon>Faecalicatena</taxon>
    </lineage>
</organism>
<dbReference type="Pfam" id="PF02056">
    <property type="entry name" value="Glyco_hydro_4"/>
    <property type="match status" value="1"/>
</dbReference>
<dbReference type="RefSeq" id="WP_059066357.1">
    <property type="nucleotide sequence ID" value="NZ_JAOQJX010000004.1"/>
</dbReference>
<evidence type="ECO:0000256" key="2">
    <source>
        <dbReference type="ARBA" id="ARBA00011881"/>
    </source>
</evidence>
<dbReference type="PANTHER" id="PTHR32092:SF5">
    <property type="entry name" value="6-PHOSPHO-BETA-GLUCOSIDASE"/>
    <property type="match status" value="1"/>
</dbReference>
<evidence type="ECO:0000313" key="11">
    <source>
        <dbReference type="Proteomes" id="UP001652394"/>
    </source>
</evidence>
<keyword evidence="11" id="KW-1185">Reference proteome</keyword>
<dbReference type="PANTHER" id="PTHR32092">
    <property type="entry name" value="6-PHOSPHO-BETA-GLUCOSIDASE-RELATED"/>
    <property type="match status" value="1"/>
</dbReference>
<comment type="subunit">
    <text evidence="2">Homotetramer.</text>
</comment>
<dbReference type="CDD" id="cd05296">
    <property type="entry name" value="GH4_P_beta_glucosidase"/>
    <property type="match status" value="1"/>
</dbReference>
<comment type="cofactor">
    <cofactor evidence="8">
        <name>NAD(+)</name>
        <dbReference type="ChEBI" id="CHEBI:57540"/>
    </cofactor>
    <text evidence="8">Binds 1 NAD(+) per subunit.</text>
</comment>
<sequence length="448" mass="50756">MCEKKLKIVTIGGGSSYTPELIEGLINRCKSLPVTELWLTDVEEGKYKLEIIGKLAQRMVKRAGVPIKIYWTLDRREALPGADFVTTQFRAGQLEARDNDERIPLKYGVIGQETNGPGGMFNAFRTIPVLFGLIEDCKELCPDAWIISFTNPSGMNAEAVRRFTDWERFIGLCNGPVNMQKDIEKVLGLTKEDQLDVKFGGINHMVFALEVKVNGKDVGEELIDKMTGDGIRESLKNIVDIPWSEEFLKGYGYYGIGYLRYYLQKQQMLAHCMEEAQDQRNRARVVMEIEKELFRKYAEESLDIKPPELEQRGGAYYSDAACNLMDSIYNDKQDIQTVDTLNQGAISNMPDDVVVEVSCRITKDGPIPVPGLMLPIQAAGLVQQMKAFEILTTEAAVRGDYRKALVAMTINPLVQSEQTARKILDEMLLKNERYLPQFREKILELKKK</sequence>
<feature type="domain" description="Glycosyl hydrolase family 4 C-terminal" evidence="9">
    <location>
        <begin position="200"/>
        <end position="414"/>
    </location>
</feature>
<protein>
    <submittedName>
        <fullName evidence="10">6-phospho-beta-glucosidase</fullName>
    </submittedName>
</protein>
<evidence type="ECO:0000256" key="1">
    <source>
        <dbReference type="ARBA" id="ARBA00010141"/>
    </source>
</evidence>
<dbReference type="PRINTS" id="PR00732">
    <property type="entry name" value="GLHYDRLASE4"/>
</dbReference>
<evidence type="ECO:0000256" key="7">
    <source>
        <dbReference type="ARBA" id="ARBA00023295"/>
    </source>
</evidence>
<evidence type="ECO:0000313" key="10">
    <source>
        <dbReference type="EMBL" id="MCU6746810.1"/>
    </source>
</evidence>
<dbReference type="Gene3D" id="3.40.50.720">
    <property type="entry name" value="NAD(P)-binding Rossmann-like Domain"/>
    <property type="match status" value="1"/>
</dbReference>
<gene>
    <name evidence="10" type="ORF">OCV51_03900</name>
</gene>
<dbReference type="Proteomes" id="UP001652394">
    <property type="component" value="Unassembled WGS sequence"/>
</dbReference>
<keyword evidence="4 8" id="KW-0378">Hydrolase</keyword>
<name>A0ABT2T9A5_9FIRM</name>
<evidence type="ECO:0000256" key="6">
    <source>
        <dbReference type="ARBA" id="ARBA00023211"/>
    </source>
</evidence>
<evidence type="ECO:0000256" key="8">
    <source>
        <dbReference type="RuleBase" id="RU361152"/>
    </source>
</evidence>
<comment type="caution">
    <text evidence="10">The sequence shown here is derived from an EMBL/GenBank/DDBJ whole genome shotgun (WGS) entry which is preliminary data.</text>
</comment>
<dbReference type="Pfam" id="PF11975">
    <property type="entry name" value="Glyco_hydro_4C"/>
    <property type="match status" value="1"/>
</dbReference>
<evidence type="ECO:0000256" key="5">
    <source>
        <dbReference type="ARBA" id="ARBA00023027"/>
    </source>
</evidence>
<accession>A0ABT2T9A5</accession>
<dbReference type="InterPro" id="IPR036291">
    <property type="entry name" value="NAD(P)-bd_dom_sf"/>
</dbReference>